<name>A0ABU0J944_9HYPH</name>
<dbReference type="RefSeq" id="WP_307275061.1">
    <property type="nucleotide sequence ID" value="NZ_JAUSVX010000007.1"/>
</dbReference>
<dbReference type="GO" id="GO:0016740">
    <property type="term" value="F:transferase activity"/>
    <property type="evidence" value="ECO:0007669"/>
    <property type="project" value="UniProtKB-KW"/>
</dbReference>
<evidence type="ECO:0000256" key="2">
    <source>
        <dbReference type="ARBA" id="ARBA00022679"/>
    </source>
</evidence>
<dbReference type="SUPFAM" id="SSF56399">
    <property type="entry name" value="ADP-ribosylation"/>
    <property type="match status" value="1"/>
</dbReference>
<dbReference type="InterPro" id="IPR042080">
    <property type="entry name" value="RNA_2'-PTrans_N"/>
</dbReference>
<reference evidence="6 7" key="1">
    <citation type="submission" date="2023-07" db="EMBL/GenBank/DDBJ databases">
        <title>Genomic Encyclopedia of Type Strains, Phase IV (KMG-IV): sequencing the most valuable type-strain genomes for metagenomic binning, comparative biology and taxonomic classification.</title>
        <authorList>
            <person name="Goeker M."/>
        </authorList>
    </citation>
    <scope>NUCLEOTIDE SEQUENCE [LARGE SCALE GENOMIC DNA]</scope>
    <source>
        <strain evidence="6 7">DSM 19619</strain>
    </source>
</reference>
<dbReference type="HAMAP" id="MF_00299">
    <property type="entry name" value="KptA"/>
    <property type="match status" value="1"/>
</dbReference>
<comment type="function">
    <text evidence="4 5">Removes the 2'-phosphate from RNA via an intermediate in which the phosphate is ADP-ribosylated by NAD followed by a presumed transesterification to release the RNA and generate ADP-ribose 1''-2''-cyclic phosphate (APPR&gt;P). May function as an ADP-ribosylase.</text>
</comment>
<keyword evidence="2 5" id="KW-0808">Transferase</keyword>
<dbReference type="PANTHER" id="PTHR12684:SF2">
    <property type="entry name" value="TRNA 2'-PHOSPHOTRANSFERASE 1"/>
    <property type="match status" value="1"/>
</dbReference>
<dbReference type="InterPro" id="IPR002745">
    <property type="entry name" value="Ptrans_KptA/Tpt1"/>
</dbReference>
<protein>
    <recommendedName>
        <fullName evidence="5">Probable RNA 2'-phosphotransferase</fullName>
        <ecNumber evidence="5">2.7.1.-</ecNumber>
    </recommendedName>
</protein>
<dbReference type="InterPro" id="IPR022928">
    <property type="entry name" value="RNA_2'-PTrans_KptA"/>
</dbReference>
<comment type="caution">
    <text evidence="6">The sequence shown here is derived from an EMBL/GenBank/DDBJ whole genome shotgun (WGS) entry which is preliminary data.</text>
</comment>
<organism evidence="6 7">
    <name type="scientific">Labrys wisconsinensis</name>
    <dbReference type="NCBI Taxonomy" id="425677"/>
    <lineage>
        <taxon>Bacteria</taxon>
        <taxon>Pseudomonadati</taxon>
        <taxon>Pseudomonadota</taxon>
        <taxon>Alphaproteobacteria</taxon>
        <taxon>Hyphomicrobiales</taxon>
        <taxon>Xanthobacteraceae</taxon>
        <taxon>Labrys</taxon>
    </lineage>
</organism>
<comment type="similarity">
    <text evidence="1 5">Belongs to the KptA/TPT1 family.</text>
</comment>
<evidence type="ECO:0000313" key="7">
    <source>
        <dbReference type="Proteomes" id="UP001242480"/>
    </source>
</evidence>
<dbReference type="Gene3D" id="3.20.170.30">
    <property type="match status" value="1"/>
</dbReference>
<evidence type="ECO:0000256" key="1">
    <source>
        <dbReference type="ARBA" id="ARBA00009836"/>
    </source>
</evidence>
<dbReference type="Proteomes" id="UP001242480">
    <property type="component" value="Unassembled WGS sequence"/>
</dbReference>
<gene>
    <name evidence="5" type="primary">kptA</name>
    <name evidence="6" type="ORF">QO011_003820</name>
</gene>
<sequence length="186" mass="20089">MKEALSKFLSYVLRHAPQSIGLTLDAQGWAEVDALIARSAAAGQRFDRAMLAELVAANDKKRFTLSPDGTRIRAAQGHSVAVELGLAPSTPPDRLYHGTATRFLAAILAEGLKPGSRQKVHLSADRETARRVGLRHGKPAILIVEAGALHLSGQPFWQADNGVWLTDRVDPAFLQPAEPDDDPNSE</sequence>
<dbReference type="PANTHER" id="PTHR12684">
    <property type="entry name" value="PUTATIVE PHOSPHOTRANSFERASE"/>
    <property type="match status" value="1"/>
</dbReference>
<keyword evidence="3 5" id="KW-0520">NAD</keyword>
<dbReference type="InterPro" id="IPR042081">
    <property type="entry name" value="RNA_2'-PTrans_C"/>
</dbReference>
<keyword evidence="7" id="KW-1185">Reference proteome</keyword>
<evidence type="ECO:0000256" key="5">
    <source>
        <dbReference type="HAMAP-Rule" id="MF_00299"/>
    </source>
</evidence>
<proteinExistence type="inferred from homology"/>
<dbReference type="EC" id="2.7.1.-" evidence="5"/>
<dbReference type="Pfam" id="PF01885">
    <property type="entry name" value="PTS_2-RNA"/>
    <property type="match status" value="1"/>
</dbReference>
<dbReference type="Gene3D" id="1.10.10.970">
    <property type="entry name" value="RNA 2'-phosphotransferase, Tpt1/KptA family, N-terminal domain"/>
    <property type="match status" value="1"/>
</dbReference>
<evidence type="ECO:0000256" key="4">
    <source>
        <dbReference type="ARBA" id="ARBA00025212"/>
    </source>
</evidence>
<evidence type="ECO:0000313" key="6">
    <source>
        <dbReference type="EMBL" id="MDQ0470801.1"/>
    </source>
</evidence>
<evidence type="ECO:0000256" key="3">
    <source>
        <dbReference type="ARBA" id="ARBA00023027"/>
    </source>
</evidence>
<dbReference type="EMBL" id="JAUSVX010000007">
    <property type="protein sequence ID" value="MDQ0470801.1"/>
    <property type="molecule type" value="Genomic_DNA"/>
</dbReference>
<dbReference type="NCBIfam" id="NF002014">
    <property type="entry name" value="PRK00819.1-4"/>
    <property type="match status" value="1"/>
</dbReference>
<accession>A0ABU0J944</accession>